<dbReference type="RefSeq" id="WP_277578156.1">
    <property type="nucleotide sequence ID" value="NZ_JANRMI010000002.1"/>
</dbReference>
<gene>
    <name evidence="2" type="ORF">NWE73_09915</name>
</gene>
<dbReference type="PANTHER" id="PTHR38834:SF3">
    <property type="entry name" value="SOLUTE-BINDING PROTEIN FAMILY 3_N-TERMINAL DOMAIN-CONTAINING PROTEIN"/>
    <property type="match status" value="1"/>
</dbReference>
<dbReference type="EMBL" id="JANRMI010000002">
    <property type="protein sequence ID" value="MDG0816681.1"/>
    <property type="molecule type" value="Genomic_DNA"/>
</dbReference>
<organism evidence="2 3">
    <name type="scientific">Bdellovibrio svalbardensis</name>
    <dbReference type="NCBI Taxonomy" id="2972972"/>
    <lineage>
        <taxon>Bacteria</taxon>
        <taxon>Pseudomonadati</taxon>
        <taxon>Bdellovibrionota</taxon>
        <taxon>Bdellovibrionia</taxon>
        <taxon>Bdellovibrionales</taxon>
        <taxon>Pseudobdellovibrionaceae</taxon>
        <taxon>Bdellovibrio</taxon>
    </lineage>
</organism>
<dbReference type="Gene3D" id="3.40.190.10">
    <property type="entry name" value="Periplasmic binding protein-like II"/>
    <property type="match status" value="2"/>
</dbReference>
<dbReference type="Proteomes" id="UP001152321">
    <property type="component" value="Unassembled WGS sequence"/>
</dbReference>
<dbReference type="InterPro" id="IPR001638">
    <property type="entry name" value="Solute-binding_3/MltF_N"/>
</dbReference>
<dbReference type="Pfam" id="PF00497">
    <property type="entry name" value="SBP_bac_3"/>
    <property type="match status" value="1"/>
</dbReference>
<proteinExistence type="predicted"/>
<reference evidence="2" key="1">
    <citation type="submission" date="2022-08" db="EMBL/GenBank/DDBJ databases">
        <title>Novel Bdellovibrio Species Isolated from Svalbard: Designation Bdellovibrio svalbardensis.</title>
        <authorList>
            <person name="Mitchell R.J."/>
            <person name="Choi S.Y."/>
        </authorList>
    </citation>
    <scope>NUCLEOTIDE SEQUENCE</scope>
    <source>
        <strain evidence="2">PAP01</strain>
    </source>
</reference>
<name>A0ABT6DIT2_9BACT</name>
<evidence type="ECO:0000313" key="3">
    <source>
        <dbReference type="Proteomes" id="UP001152321"/>
    </source>
</evidence>
<protein>
    <submittedName>
        <fullName evidence="2">ABC transporter substrate-binding protein</fullName>
    </submittedName>
</protein>
<feature type="domain" description="Solute-binding protein family 3/N-terminal" evidence="1">
    <location>
        <begin position="39"/>
        <end position="247"/>
    </location>
</feature>
<dbReference type="SUPFAM" id="SSF53850">
    <property type="entry name" value="Periplasmic binding protein-like II"/>
    <property type="match status" value="1"/>
</dbReference>
<evidence type="ECO:0000259" key="1">
    <source>
        <dbReference type="Pfam" id="PF00497"/>
    </source>
</evidence>
<evidence type="ECO:0000313" key="2">
    <source>
        <dbReference type="EMBL" id="MDG0816681.1"/>
    </source>
</evidence>
<sequence>MIPANFRKILLFVLLQFLVFSINAEEKINFYTEKGTGAYLDEKNHLTGYAVEVVREMIRRAATKDEIELVPWARGYETVLTKPNTAIFSMIRNKEREHLFKWVGPLNPTKFVFIARKDSHYKFKSVDDAKTVRKIGCYQGDAREKLLIEKGFSNLECIAKEVPNQNNLKKLKFTRIDLWITSRDDLLDTCKELKFDPNEFEEVLLLEVVYTNIGFHISTSDSVIKKWQSTLDQMKRDGTYVKIMKQFNVDKYMWAL</sequence>
<accession>A0ABT6DIT2</accession>
<comment type="caution">
    <text evidence="2">The sequence shown here is derived from an EMBL/GenBank/DDBJ whole genome shotgun (WGS) entry which is preliminary data.</text>
</comment>
<keyword evidence="3" id="KW-1185">Reference proteome</keyword>
<dbReference type="PANTHER" id="PTHR38834">
    <property type="entry name" value="PERIPLASMIC SUBSTRATE BINDING PROTEIN FAMILY 3"/>
    <property type="match status" value="1"/>
</dbReference>